<dbReference type="PANTHER" id="PTHR12011:SF61">
    <property type="entry name" value="ADHESION G PROTEIN-COUPLED RECEPTOR L2"/>
    <property type="match status" value="1"/>
</dbReference>
<dbReference type="PRINTS" id="PR00249">
    <property type="entry name" value="GPCRSECRETIN"/>
</dbReference>
<dbReference type="GO" id="GO:0007166">
    <property type="term" value="P:cell surface receptor signaling pathway"/>
    <property type="evidence" value="ECO:0007669"/>
    <property type="project" value="InterPro"/>
</dbReference>
<evidence type="ECO:0000256" key="5">
    <source>
        <dbReference type="ARBA" id="ARBA00023157"/>
    </source>
</evidence>
<evidence type="ECO:0000313" key="10">
    <source>
        <dbReference type="Proteomes" id="UP000694388"/>
    </source>
</evidence>
<dbReference type="InterPro" id="IPR057244">
    <property type="entry name" value="GAIN_B"/>
</dbReference>
<evidence type="ECO:0000313" key="9">
    <source>
        <dbReference type="Ensembl" id="ENSEBUP00000015248.1"/>
    </source>
</evidence>
<feature type="transmembrane region" description="Helical" evidence="6">
    <location>
        <begin position="129"/>
        <end position="154"/>
    </location>
</feature>
<feature type="transmembrane region" description="Helical" evidence="6">
    <location>
        <begin position="236"/>
        <end position="255"/>
    </location>
</feature>
<evidence type="ECO:0000256" key="4">
    <source>
        <dbReference type="ARBA" id="ARBA00023136"/>
    </source>
</evidence>
<keyword evidence="2 6" id="KW-0812">Transmembrane</keyword>
<dbReference type="AlphaFoldDB" id="A0A8C4QI14"/>
<evidence type="ECO:0000259" key="8">
    <source>
        <dbReference type="PROSITE" id="PS50261"/>
    </source>
</evidence>
<dbReference type="Pfam" id="PF00002">
    <property type="entry name" value="7tm_2"/>
    <property type="match status" value="1"/>
</dbReference>
<dbReference type="Proteomes" id="UP000694388">
    <property type="component" value="Unplaced"/>
</dbReference>
<feature type="transmembrane region" description="Helical" evidence="6">
    <location>
        <begin position="197"/>
        <end position="224"/>
    </location>
</feature>
<protein>
    <submittedName>
        <fullName evidence="9">Uncharacterized protein</fullName>
    </submittedName>
</protein>
<organism evidence="9 10">
    <name type="scientific">Eptatretus burgeri</name>
    <name type="common">Inshore hagfish</name>
    <dbReference type="NCBI Taxonomy" id="7764"/>
    <lineage>
        <taxon>Eukaryota</taxon>
        <taxon>Metazoa</taxon>
        <taxon>Chordata</taxon>
        <taxon>Craniata</taxon>
        <taxon>Vertebrata</taxon>
        <taxon>Cyclostomata</taxon>
        <taxon>Myxini</taxon>
        <taxon>Myxiniformes</taxon>
        <taxon>Myxinidae</taxon>
        <taxon>Eptatretinae</taxon>
        <taxon>Eptatretus</taxon>
    </lineage>
</organism>
<dbReference type="InterPro" id="IPR000203">
    <property type="entry name" value="GPS"/>
</dbReference>
<dbReference type="Gene3D" id="1.20.1070.10">
    <property type="entry name" value="Rhodopsin 7-helix transmembrane proteins"/>
    <property type="match status" value="1"/>
</dbReference>
<dbReference type="OMA" id="CKMIASN"/>
<name>A0A8C4QI14_EPTBU</name>
<feature type="transmembrane region" description="Helical" evidence="6">
    <location>
        <begin position="166"/>
        <end position="185"/>
    </location>
</feature>
<evidence type="ECO:0000256" key="3">
    <source>
        <dbReference type="ARBA" id="ARBA00022989"/>
    </source>
</evidence>
<proteinExistence type="predicted"/>
<evidence type="ECO:0000256" key="6">
    <source>
        <dbReference type="SAM" id="Phobius"/>
    </source>
</evidence>
<dbReference type="GO" id="GO:0007189">
    <property type="term" value="P:adenylate cyclase-activating G protein-coupled receptor signaling pathway"/>
    <property type="evidence" value="ECO:0007669"/>
    <property type="project" value="TreeGrafter"/>
</dbReference>
<dbReference type="PROSITE" id="PS50261">
    <property type="entry name" value="G_PROTEIN_RECEP_F2_4"/>
    <property type="match status" value="1"/>
</dbReference>
<feature type="domain" description="GAIN-B" evidence="7">
    <location>
        <begin position="1"/>
        <end position="121"/>
    </location>
</feature>
<reference evidence="9" key="1">
    <citation type="submission" date="2025-08" db="UniProtKB">
        <authorList>
            <consortium name="Ensembl"/>
        </authorList>
    </citation>
    <scope>IDENTIFICATION</scope>
</reference>
<sequence length="373" mass="41838">MVLYDRLSEFLSTDNASVSVGTNLSEPGMSVAVASSVISASINTESNRLFLNDPIVLVLEHNQSAGYSNPNCSFWNYSIHTMVGHWSAHGCKMIASNASHSTCSCNHLTSFAVLMARREIQYRDRAHELLLVLITWVGILVSLLCLAMAFFTFCCFRGLQSDRNTIHKNVCLNLFFAELLFLLGINKTDMSLVCSVVAGLLHFFFLAAFSWMLLEGVQLYLLLVEVFESEYSRRRYFYLIGYGLPALVVGVSLAVDYRGYGTPHACWLHTDNYFIWSFVGPVAVIILLNFIFLLITLYKMVRHAPPLKPDTSRLENTKSARSTVDAFEAQTAAEPGLPKAVIVLGKTATHGEVLATLLTHRYKLIFFRNQVWF</sequence>
<dbReference type="Gene3D" id="2.60.220.50">
    <property type="match status" value="1"/>
</dbReference>
<feature type="domain" description="G-protein coupled receptors family 2 profile 2" evidence="8">
    <location>
        <begin position="131"/>
        <end position="302"/>
    </location>
</feature>
<dbReference type="GO" id="GO:0005886">
    <property type="term" value="C:plasma membrane"/>
    <property type="evidence" value="ECO:0007669"/>
    <property type="project" value="TreeGrafter"/>
</dbReference>
<accession>A0A8C4QI14</accession>
<evidence type="ECO:0000259" key="7">
    <source>
        <dbReference type="PROSITE" id="PS50221"/>
    </source>
</evidence>
<keyword evidence="4 6" id="KW-0472">Membrane</keyword>
<evidence type="ECO:0000256" key="1">
    <source>
        <dbReference type="ARBA" id="ARBA00004141"/>
    </source>
</evidence>
<dbReference type="InterPro" id="IPR000832">
    <property type="entry name" value="GPCR_2_secretin-like"/>
</dbReference>
<dbReference type="InterPro" id="IPR017981">
    <property type="entry name" value="GPCR_2-like_7TM"/>
</dbReference>
<dbReference type="GO" id="GO:0004930">
    <property type="term" value="F:G protein-coupled receptor activity"/>
    <property type="evidence" value="ECO:0007669"/>
    <property type="project" value="InterPro"/>
</dbReference>
<dbReference type="SMART" id="SM00303">
    <property type="entry name" value="GPS"/>
    <property type="match status" value="1"/>
</dbReference>
<dbReference type="Pfam" id="PF01825">
    <property type="entry name" value="GPS"/>
    <property type="match status" value="1"/>
</dbReference>
<dbReference type="Ensembl" id="ENSEBUT00000015824.1">
    <property type="protein sequence ID" value="ENSEBUP00000015248.1"/>
    <property type="gene ID" value="ENSEBUG00000009607.1"/>
</dbReference>
<evidence type="ECO:0000256" key="2">
    <source>
        <dbReference type="ARBA" id="ARBA00022692"/>
    </source>
</evidence>
<keyword evidence="5" id="KW-1015">Disulfide bond</keyword>
<dbReference type="PANTHER" id="PTHR12011">
    <property type="entry name" value="ADHESION G-PROTEIN COUPLED RECEPTOR"/>
    <property type="match status" value="1"/>
</dbReference>
<feature type="transmembrane region" description="Helical" evidence="6">
    <location>
        <begin position="275"/>
        <end position="298"/>
    </location>
</feature>
<dbReference type="PROSITE" id="PS50221">
    <property type="entry name" value="GAIN_B"/>
    <property type="match status" value="1"/>
</dbReference>
<comment type="subcellular location">
    <subcellularLocation>
        <location evidence="1">Membrane</location>
        <topology evidence="1">Multi-pass membrane protein</topology>
    </subcellularLocation>
</comment>
<reference evidence="9" key="2">
    <citation type="submission" date="2025-09" db="UniProtKB">
        <authorList>
            <consortium name="Ensembl"/>
        </authorList>
    </citation>
    <scope>IDENTIFICATION</scope>
</reference>
<dbReference type="InterPro" id="IPR046338">
    <property type="entry name" value="GAIN_dom_sf"/>
</dbReference>
<keyword evidence="3 6" id="KW-1133">Transmembrane helix</keyword>
<dbReference type="GeneTree" id="ENSGT00940000156348"/>
<keyword evidence="10" id="KW-1185">Reference proteome</keyword>